<organism evidence="1 2">
    <name type="scientific">Trifolium pratense</name>
    <name type="common">Red clover</name>
    <dbReference type="NCBI Taxonomy" id="57577"/>
    <lineage>
        <taxon>Eukaryota</taxon>
        <taxon>Viridiplantae</taxon>
        <taxon>Streptophyta</taxon>
        <taxon>Embryophyta</taxon>
        <taxon>Tracheophyta</taxon>
        <taxon>Spermatophyta</taxon>
        <taxon>Magnoliopsida</taxon>
        <taxon>eudicotyledons</taxon>
        <taxon>Gunneridae</taxon>
        <taxon>Pentapetalae</taxon>
        <taxon>rosids</taxon>
        <taxon>fabids</taxon>
        <taxon>Fabales</taxon>
        <taxon>Fabaceae</taxon>
        <taxon>Papilionoideae</taxon>
        <taxon>50 kb inversion clade</taxon>
        <taxon>NPAAA clade</taxon>
        <taxon>Hologalegina</taxon>
        <taxon>IRL clade</taxon>
        <taxon>Trifolieae</taxon>
        <taxon>Trifolium</taxon>
    </lineage>
</organism>
<name>A0ACB0LVF1_TRIPR</name>
<proteinExistence type="predicted"/>
<protein>
    <submittedName>
        <fullName evidence="1">Uncharacterized protein</fullName>
    </submittedName>
</protein>
<evidence type="ECO:0000313" key="1">
    <source>
        <dbReference type="EMBL" id="CAJ2673515.1"/>
    </source>
</evidence>
<gene>
    <name evidence="1" type="ORF">MILVUS5_LOCUS36964</name>
</gene>
<sequence>MRNDPTTCDSNKYDDNGERIVMLFGVNIGKKPTKVHVTPKDSSSMENINYIPHDNKDISIVEHKNEDENGNNEVSKHENMERVIPWTPKEHMAFLEGLKAVGKGKWKPISKNYVITRTPTQDDECENSKASGGSSSLGPSSASNSH</sequence>
<evidence type="ECO:0000313" key="2">
    <source>
        <dbReference type="Proteomes" id="UP001177021"/>
    </source>
</evidence>
<dbReference type="EMBL" id="CASHSV030000716">
    <property type="protein sequence ID" value="CAJ2673515.1"/>
    <property type="molecule type" value="Genomic_DNA"/>
</dbReference>
<comment type="caution">
    <text evidence="1">The sequence shown here is derived from an EMBL/GenBank/DDBJ whole genome shotgun (WGS) entry which is preliminary data.</text>
</comment>
<reference evidence="1" key="1">
    <citation type="submission" date="2023-10" db="EMBL/GenBank/DDBJ databases">
        <authorList>
            <person name="Rodriguez Cubillos JULIANA M."/>
            <person name="De Vega J."/>
        </authorList>
    </citation>
    <scope>NUCLEOTIDE SEQUENCE</scope>
</reference>
<keyword evidence="2" id="KW-1185">Reference proteome</keyword>
<accession>A0ACB0LVF1</accession>
<dbReference type="Proteomes" id="UP001177021">
    <property type="component" value="Unassembled WGS sequence"/>
</dbReference>